<sequence length="72" mass="8295">MRNRGDSTIFLNHFYENGSNSVTLGRREHPHTRVRYAAALFGSRWCNTVSACGCTRSLCYTTYYQTKVYTTC</sequence>
<accession>A0ABQ6FT62</accession>
<protein>
    <submittedName>
        <fullName evidence="1">Uncharacterized protein</fullName>
    </submittedName>
</protein>
<gene>
    <name evidence="1" type="ORF">KDH_24410</name>
</gene>
<proteinExistence type="predicted"/>
<dbReference type="Proteomes" id="UP001344906">
    <property type="component" value="Unassembled WGS sequence"/>
</dbReference>
<reference evidence="1 2" key="1">
    <citation type="submission" date="2023-02" db="EMBL/GenBank/DDBJ databases">
        <title>Dictyobacter halimunensis sp. nov., a new member of the class Ktedonobacteria from forest soil in a geothermal area.</title>
        <authorList>
            <person name="Rachmania M.K."/>
            <person name="Ningsih F."/>
            <person name="Sakai Y."/>
            <person name="Yabe S."/>
            <person name="Yokota A."/>
            <person name="Sjamsuridzal W."/>
        </authorList>
    </citation>
    <scope>NUCLEOTIDE SEQUENCE [LARGE SCALE GENOMIC DNA]</scope>
    <source>
        <strain evidence="1 2">S3.2.2.5</strain>
    </source>
</reference>
<dbReference type="EMBL" id="BSRI01000001">
    <property type="protein sequence ID" value="GLV55597.1"/>
    <property type="molecule type" value="Genomic_DNA"/>
</dbReference>
<name>A0ABQ6FT62_9CHLR</name>
<comment type="caution">
    <text evidence="1">The sequence shown here is derived from an EMBL/GenBank/DDBJ whole genome shotgun (WGS) entry which is preliminary data.</text>
</comment>
<organism evidence="1 2">
    <name type="scientific">Dictyobacter halimunensis</name>
    <dbReference type="NCBI Taxonomy" id="3026934"/>
    <lineage>
        <taxon>Bacteria</taxon>
        <taxon>Bacillati</taxon>
        <taxon>Chloroflexota</taxon>
        <taxon>Ktedonobacteria</taxon>
        <taxon>Ktedonobacterales</taxon>
        <taxon>Dictyobacteraceae</taxon>
        <taxon>Dictyobacter</taxon>
    </lineage>
</organism>
<evidence type="ECO:0000313" key="2">
    <source>
        <dbReference type="Proteomes" id="UP001344906"/>
    </source>
</evidence>
<evidence type="ECO:0000313" key="1">
    <source>
        <dbReference type="EMBL" id="GLV55597.1"/>
    </source>
</evidence>
<keyword evidence="2" id="KW-1185">Reference proteome</keyword>